<name>A0ABT6ASV6_9BURK</name>
<dbReference type="EMBL" id="JARJLM010000378">
    <property type="protein sequence ID" value="MDF3835709.1"/>
    <property type="molecule type" value="Genomic_DNA"/>
</dbReference>
<evidence type="ECO:0000313" key="1">
    <source>
        <dbReference type="EMBL" id="MDF3835709.1"/>
    </source>
</evidence>
<proteinExistence type="predicted"/>
<gene>
    <name evidence="1" type="ORF">P3W85_22565</name>
</gene>
<dbReference type="RefSeq" id="WP_276266419.1">
    <property type="nucleotide sequence ID" value="NZ_JARJLM010000378.1"/>
</dbReference>
<organism evidence="1 2">
    <name type="scientific">Cupriavidus basilensis</name>
    <dbReference type="NCBI Taxonomy" id="68895"/>
    <lineage>
        <taxon>Bacteria</taxon>
        <taxon>Pseudomonadati</taxon>
        <taxon>Pseudomonadota</taxon>
        <taxon>Betaproteobacteria</taxon>
        <taxon>Burkholderiales</taxon>
        <taxon>Burkholderiaceae</taxon>
        <taxon>Cupriavidus</taxon>
    </lineage>
</organism>
<comment type="caution">
    <text evidence="1">The sequence shown here is derived from an EMBL/GenBank/DDBJ whole genome shotgun (WGS) entry which is preliminary data.</text>
</comment>
<keyword evidence="2" id="KW-1185">Reference proteome</keyword>
<sequence>MNIVEGLHRNTFNTLVATGLRERFVQVKSGGPLRTPRFEHERFER</sequence>
<reference evidence="1 2" key="1">
    <citation type="submission" date="2023-03" db="EMBL/GenBank/DDBJ databases">
        <title>Draft assemblies of triclosan tolerant bacteria isolated from returned activated sludge.</title>
        <authorList>
            <person name="Van Hamelsveld S."/>
        </authorList>
    </citation>
    <scope>NUCLEOTIDE SEQUENCE [LARGE SCALE GENOMIC DNA]</scope>
    <source>
        <strain evidence="1 2">GW210010_S58</strain>
    </source>
</reference>
<evidence type="ECO:0000313" key="2">
    <source>
        <dbReference type="Proteomes" id="UP001216674"/>
    </source>
</evidence>
<protein>
    <submittedName>
        <fullName evidence="1">Uncharacterized protein</fullName>
    </submittedName>
</protein>
<dbReference type="Proteomes" id="UP001216674">
    <property type="component" value="Unassembled WGS sequence"/>
</dbReference>
<accession>A0ABT6ASV6</accession>